<dbReference type="PANTHER" id="PTHR45786:SF74">
    <property type="entry name" value="ATP-DEPENDENT DNA HELICASE"/>
    <property type="match status" value="1"/>
</dbReference>
<dbReference type="InterPro" id="IPR025476">
    <property type="entry name" value="Helitron_helicase-like"/>
</dbReference>
<comment type="caution">
    <text evidence="3">The sequence shown here is derived from an EMBL/GenBank/DDBJ whole genome shotgun (WGS) entry which is preliminary data.</text>
</comment>
<dbReference type="Pfam" id="PF14214">
    <property type="entry name" value="Helitron_like_N"/>
    <property type="match status" value="1"/>
</dbReference>
<feature type="region of interest" description="Disordered" evidence="1">
    <location>
        <begin position="1"/>
        <end position="33"/>
    </location>
</feature>
<evidence type="ECO:0000256" key="1">
    <source>
        <dbReference type="SAM" id="MobiDB-lite"/>
    </source>
</evidence>
<evidence type="ECO:0000259" key="2">
    <source>
        <dbReference type="Pfam" id="PF14214"/>
    </source>
</evidence>
<dbReference type="OrthoDB" id="6358449at2759"/>
<feature type="compositionally biased region" description="Polar residues" evidence="1">
    <location>
        <begin position="15"/>
        <end position="25"/>
    </location>
</feature>
<feature type="domain" description="Helitron helicase-like" evidence="2">
    <location>
        <begin position="284"/>
        <end position="362"/>
    </location>
</feature>
<sequence>MPPTRRTSLGRRTRNTASQRNIRANQSDEQREARNELERNRYQDRNVVFNPHRAAFSYNVAIDYSSEQIVAIGLMNIVCPHCKALKFKNEGPGLCCASGQVKLTPLIQGQIYHRTGSLLPMPDEDYKFLQIYFMGNSAREVDQRCAHNNSVKRSIVEQLQTFFHQHNELVALFTTALDRMPSDDHKIVIRADKAPAGQHAGRFNAPTIDEVAIVVVGENLENRDIVLHRRNDQLQRVSETHRSYDALQYPILFWQGEDGYNFSMKMINPVTGADTNKKVSSMNYYSYRLMVRENEDNHILICRRLFHQYAVDMYVKVETERLTFIRLNQAKLRSEEYIHLRDAINADGNAQNVGRTTILPATSEVRVICMNMLKMLCAMYDIMAHQICLSHSHAIQSGQKFNKNYFLANHPLIATISLQGC</sequence>
<gene>
    <name evidence="3" type="ORF">APLA_LOCUS5549</name>
</gene>
<reference evidence="3 4" key="1">
    <citation type="submission" date="2020-04" db="EMBL/GenBank/DDBJ databases">
        <authorList>
            <person name="Wallbank WR R."/>
            <person name="Pardo Diaz C."/>
            <person name="Kozak K."/>
            <person name="Martin S."/>
            <person name="Jiggins C."/>
            <person name="Moest M."/>
            <person name="Warren A I."/>
            <person name="Byers J.R.P. K."/>
            <person name="Montejo-Kovacevich G."/>
            <person name="Yen C E."/>
        </authorList>
    </citation>
    <scope>NUCLEOTIDE SEQUENCE [LARGE SCALE GENOMIC DNA]</scope>
</reference>
<dbReference type="AlphaFoldDB" id="A0A8S0ZGG0"/>
<protein>
    <recommendedName>
        <fullName evidence="2">Helitron helicase-like domain-containing protein</fullName>
    </recommendedName>
</protein>
<dbReference type="PANTHER" id="PTHR45786">
    <property type="entry name" value="DNA BINDING PROTEIN-LIKE"/>
    <property type="match status" value="1"/>
</dbReference>
<name>A0A8S0ZGG0_ARCPL</name>
<organism evidence="3 4">
    <name type="scientific">Arctia plantaginis</name>
    <name type="common">Wood tiger moth</name>
    <name type="synonym">Phalaena plantaginis</name>
    <dbReference type="NCBI Taxonomy" id="874455"/>
    <lineage>
        <taxon>Eukaryota</taxon>
        <taxon>Metazoa</taxon>
        <taxon>Ecdysozoa</taxon>
        <taxon>Arthropoda</taxon>
        <taxon>Hexapoda</taxon>
        <taxon>Insecta</taxon>
        <taxon>Pterygota</taxon>
        <taxon>Neoptera</taxon>
        <taxon>Endopterygota</taxon>
        <taxon>Lepidoptera</taxon>
        <taxon>Glossata</taxon>
        <taxon>Ditrysia</taxon>
        <taxon>Noctuoidea</taxon>
        <taxon>Erebidae</taxon>
        <taxon>Arctiinae</taxon>
        <taxon>Arctia</taxon>
    </lineage>
</organism>
<proteinExistence type="predicted"/>
<evidence type="ECO:0000313" key="3">
    <source>
        <dbReference type="EMBL" id="CAB3232186.1"/>
    </source>
</evidence>
<evidence type="ECO:0000313" key="4">
    <source>
        <dbReference type="Proteomes" id="UP000494256"/>
    </source>
</evidence>
<accession>A0A8S0ZGG0</accession>
<dbReference type="Proteomes" id="UP000494256">
    <property type="component" value="Unassembled WGS sequence"/>
</dbReference>
<dbReference type="EMBL" id="CADEBD010000289">
    <property type="protein sequence ID" value="CAB3232186.1"/>
    <property type="molecule type" value="Genomic_DNA"/>
</dbReference>